<evidence type="ECO:0000256" key="3">
    <source>
        <dbReference type="ARBA" id="ARBA00023010"/>
    </source>
</evidence>
<reference evidence="7" key="1">
    <citation type="submission" date="2021-02" db="EMBL/GenBank/DDBJ databases">
        <authorList>
            <person name="Nowell W R."/>
        </authorList>
    </citation>
    <scope>NUCLEOTIDE SEQUENCE</scope>
</reference>
<evidence type="ECO:0000259" key="5">
    <source>
        <dbReference type="PROSITE" id="PS51194"/>
    </source>
</evidence>
<evidence type="ECO:0000256" key="1">
    <source>
        <dbReference type="ARBA" id="ARBA00022490"/>
    </source>
</evidence>
<dbReference type="GO" id="GO:0006605">
    <property type="term" value="P:protein targeting"/>
    <property type="evidence" value="ECO:0007669"/>
    <property type="project" value="InterPro"/>
</dbReference>
<dbReference type="SUPFAM" id="SSF52540">
    <property type="entry name" value="P-loop containing nucleoside triphosphate hydrolases"/>
    <property type="match status" value="2"/>
</dbReference>
<keyword evidence="4" id="KW-0802">TPR repeat</keyword>
<dbReference type="OrthoDB" id="10067052at2759"/>
<dbReference type="GO" id="GO:0017038">
    <property type="term" value="P:protein import"/>
    <property type="evidence" value="ECO:0007669"/>
    <property type="project" value="InterPro"/>
</dbReference>
<evidence type="ECO:0000256" key="2">
    <source>
        <dbReference type="ARBA" id="ARBA00022927"/>
    </source>
</evidence>
<dbReference type="SUPFAM" id="SSF48452">
    <property type="entry name" value="TPR-like"/>
    <property type="match status" value="1"/>
</dbReference>
<sequence>MTRNNFISKLELQRQNKRYFPFDDIEYSNDDVIIYKLCNFFPEDVQTKLEDRLKKLTEQFINKNSILSSLLYCFMCNGCHLHLDEIFILINTILHCLIHFDQNPELFSYLILSYQQSELINEVILIKLENFLQKKFESKNILRNHLKSIKNRSLKLILATKLDESDLNIDEEFFSNILILLPYIKEDNIFFQQLKLSEWSLALKKNYWEHGLIQGNLNFKDENLEQCSFYLVKLENSYGIKLKRGFSLRATQKLVVMLTLMNEKNLLTQVSTGEGKTLIIATVCIIKCLYGEKIDIVTSCSVLAKRDAESEPPKGNVDIYTLFGIQIGHICSEDIDQRIQVFNSCDVIYGDLSSFQRDYLLDRFYGKNILGTRAFENVIVDEVDSMLLDNGNNMLYLSHDIPNMDKLQSFYIFLWQSVNRPIQTTEDLNNFYDNSAIKQSVIADLYGMVMRDEVDDDIWKKLIESETIGSDGRLLNNENDYTQLVKSFNISQTKTKNRLIFLLNSINARQRYIRIPKELYAFVEKHLDKFIDNAKNALFMSVGVDYVIDVDRTGMDPDLNPKIIIIDKHTGTDQSSSQWHEGLHQFLQIKHGCKLSLMSLKAVFISNVSYLKLYQNLYGLSGTLGSMKEKELLNELYNVDLVKIPTSKPKNFFEERSVISGNKEQWIDSIYMTTKIKLREGRSVLIIGETVKDADYITKHLIKRATENETSDSNQHILSTLKNPYIYKREHDNFVFGQGNEYLSCGKVIVATNLAGRGTDIKLTKELIKVGGLHVILTFLPGNCRVEEQAYGRAARCGEKGSGQLIIIGNEEDGGSYSSKIFRLKNARDINELHRLKTVKKFYDERITVEENCFKLFKDKYEELRRIIGQNEDTKKVTKLLLDSFLDKWAFWLDENSSLIENYANVPSKKNQLSKSLEKFLVPISIYFDGWINSSSQFLQLGNYYIKNKEYEKAQQYFDKIRTKDSYYLAEALYYSSAVIIKQKNSALLNKTGSEFAELKKNLVQAKNFFAERINDCSNDQAIVESFKKKESNILIYIEAFSEQQKTISQIYNLFINSIDDILGHSASYNALVNYELNEILAYDAFKELQKHGIITQPTSDGIDSDSVLKDIATDYGISKTVLQTYLKENHVVTKESIIKVIDLPNVEEFWLMLKKAKVINNEIEFIVENTKKLELIESSTIKNLINTNKTEISLKKLKPIEILQYSFVEEENTLCSMILYSKLAQSDIRYLEERGVCSINRKANINSGEISKEQEFPKFDSLNFSDITSLEIAADEGIMILETLSQQQVRILKEESNGKYKLKEHIDCSSLPSCYQDTIAALLNSKFAYRLAYMHLQEYYKEIKKSSQSESNSKFHFQLISNPYQRLIYDLTDKSIIQDSYVIYKKVKSTNFKKFFSNFQHSFARHRDRLTKKENLDFIRESLEQLCCGIERFETPD</sequence>
<evidence type="ECO:0000313" key="8">
    <source>
        <dbReference type="Proteomes" id="UP000681722"/>
    </source>
</evidence>
<keyword evidence="2" id="KW-0813">Transport</keyword>
<gene>
    <name evidence="7" type="ORF">SRO942_LOCUS27286</name>
</gene>
<dbReference type="InterPro" id="IPR036670">
    <property type="entry name" value="SecA_X-link_sf"/>
</dbReference>
<evidence type="ECO:0000313" key="7">
    <source>
        <dbReference type="EMBL" id="CAF4056884.1"/>
    </source>
</evidence>
<protein>
    <recommendedName>
        <fullName evidence="9">Protein translocase subunit SecA</fullName>
    </recommendedName>
</protein>
<dbReference type="InterPro" id="IPR011990">
    <property type="entry name" value="TPR-like_helical_dom_sf"/>
</dbReference>
<name>A0A8S2PPC9_9BILA</name>
<dbReference type="Gene3D" id="3.40.50.300">
    <property type="entry name" value="P-loop containing nucleotide triphosphate hydrolases"/>
    <property type="match status" value="2"/>
</dbReference>
<comment type="caution">
    <text evidence="7">The sequence shown here is derived from an EMBL/GenBank/DDBJ whole genome shotgun (WGS) entry which is preliminary data.</text>
</comment>
<evidence type="ECO:0000256" key="4">
    <source>
        <dbReference type="PROSITE-ProRule" id="PRU00339"/>
    </source>
</evidence>
<dbReference type="PANTHER" id="PTHR30612:SF0">
    <property type="entry name" value="CHLOROPLAST PROTEIN-TRANSPORTING ATPASE"/>
    <property type="match status" value="1"/>
</dbReference>
<dbReference type="InterPro" id="IPR011115">
    <property type="entry name" value="SecA_DEAD"/>
</dbReference>
<dbReference type="Pfam" id="PF07517">
    <property type="entry name" value="SecA_DEAD"/>
    <property type="match status" value="1"/>
</dbReference>
<dbReference type="PROSITE" id="PS51194">
    <property type="entry name" value="HELICASE_CTER"/>
    <property type="match status" value="1"/>
</dbReference>
<dbReference type="InterPro" id="IPR014018">
    <property type="entry name" value="SecA_motor_DEAD"/>
</dbReference>
<dbReference type="Gene3D" id="3.90.1440.10">
    <property type="entry name" value="SecA, preprotein cross-linking domain"/>
    <property type="match status" value="1"/>
</dbReference>
<feature type="repeat" description="TPR" evidence="4">
    <location>
        <begin position="935"/>
        <end position="968"/>
    </location>
</feature>
<feature type="domain" description="SecA family profile" evidence="6">
    <location>
        <begin position="156"/>
        <end position="834"/>
    </location>
</feature>
<keyword evidence="2" id="KW-0653">Protein transport</keyword>
<evidence type="ECO:0008006" key="9">
    <source>
        <dbReference type="Google" id="ProtNLM"/>
    </source>
</evidence>
<organism evidence="7 8">
    <name type="scientific">Didymodactylos carnosus</name>
    <dbReference type="NCBI Taxonomy" id="1234261"/>
    <lineage>
        <taxon>Eukaryota</taxon>
        <taxon>Metazoa</taxon>
        <taxon>Spiralia</taxon>
        <taxon>Gnathifera</taxon>
        <taxon>Rotifera</taxon>
        <taxon>Eurotatoria</taxon>
        <taxon>Bdelloidea</taxon>
        <taxon>Philodinida</taxon>
        <taxon>Philodinidae</taxon>
        <taxon>Didymodactylos</taxon>
    </lineage>
</organism>
<dbReference type="InterPro" id="IPR000185">
    <property type="entry name" value="SecA"/>
</dbReference>
<dbReference type="GO" id="GO:0016020">
    <property type="term" value="C:membrane"/>
    <property type="evidence" value="ECO:0007669"/>
    <property type="project" value="InterPro"/>
</dbReference>
<dbReference type="PROSITE" id="PS50005">
    <property type="entry name" value="TPR"/>
    <property type="match status" value="1"/>
</dbReference>
<dbReference type="EMBL" id="CAJOBC010022859">
    <property type="protein sequence ID" value="CAF4056884.1"/>
    <property type="molecule type" value="Genomic_DNA"/>
</dbReference>
<dbReference type="GO" id="GO:0006886">
    <property type="term" value="P:intracellular protein transport"/>
    <property type="evidence" value="ECO:0007669"/>
    <property type="project" value="InterPro"/>
</dbReference>
<dbReference type="InterPro" id="IPR027417">
    <property type="entry name" value="P-loop_NTPase"/>
</dbReference>
<feature type="domain" description="Helicase C-terminal" evidence="5">
    <location>
        <begin position="666"/>
        <end position="847"/>
    </location>
</feature>
<dbReference type="PRINTS" id="PR00906">
    <property type="entry name" value="SECA"/>
</dbReference>
<evidence type="ECO:0000259" key="6">
    <source>
        <dbReference type="PROSITE" id="PS51196"/>
    </source>
</evidence>
<dbReference type="GO" id="GO:0005524">
    <property type="term" value="F:ATP binding"/>
    <property type="evidence" value="ECO:0007669"/>
    <property type="project" value="InterPro"/>
</dbReference>
<dbReference type="PANTHER" id="PTHR30612">
    <property type="entry name" value="SECA INNER MEMBRANE COMPONENT OF SEC PROTEIN SECRETION SYSTEM"/>
    <property type="match status" value="1"/>
</dbReference>
<feature type="non-terminal residue" evidence="7">
    <location>
        <position position="1"/>
    </location>
</feature>
<dbReference type="SUPFAM" id="SSF81767">
    <property type="entry name" value="Pre-protein crosslinking domain of SecA"/>
    <property type="match status" value="1"/>
</dbReference>
<dbReference type="InterPro" id="IPR019734">
    <property type="entry name" value="TPR_rpt"/>
</dbReference>
<proteinExistence type="predicted"/>
<dbReference type="Proteomes" id="UP000681722">
    <property type="component" value="Unassembled WGS sequence"/>
</dbReference>
<dbReference type="SMART" id="SM00957">
    <property type="entry name" value="SecA_DEAD"/>
    <property type="match status" value="1"/>
</dbReference>
<dbReference type="PROSITE" id="PS51196">
    <property type="entry name" value="SECA_MOTOR_DEAD"/>
    <property type="match status" value="1"/>
</dbReference>
<keyword evidence="1" id="KW-0963">Cytoplasm</keyword>
<keyword evidence="3" id="KW-0811">Translocation</keyword>
<dbReference type="InterPro" id="IPR001650">
    <property type="entry name" value="Helicase_C-like"/>
</dbReference>
<accession>A0A8S2PPC9</accession>